<feature type="signal peptide" evidence="2">
    <location>
        <begin position="1"/>
        <end position="18"/>
    </location>
</feature>
<dbReference type="Proteomes" id="UP001149090">
    <property type="component" value="Unassembled WGS sequence"/>
</dbReference>
<evidence type="ECO:0000256" key="2">
    <source>
        <dbReference type="SAM" id="SignalP"/>
    </source>
</evidence>
<accession>A0A9Q0L5W9</accession>
<protein>
    <submittedName>
        <fullName evidence="3">Uncharacterized protein</fullName>
    </submittedName>
</protein>
<comment type="caution">
    <text evidence="3">The sequence shown here is derived from an EMBL/GenBank/DDBJ whole genome shotgun (WGS) entry which is preliminary data.</text>
</comment>
<gene>
    <name evidence="3" type="ORF">M0811_13665</name>
</gene>
<dbReference type="EMBL" id="JAPDFW010000144">
    <property type="protein sequence ID" value="KAJ5066385.1"/>
    <property type="molecule type" value="Genomic_DNA"/>
</dbReference>
<sequence>MRFVIFLIFFYTFLQAFSDDLPCYWTGTDISYQSICLSSNCFWCGYEWNYHYEFTCYDKVNESCEHFKERNDILGTCLVFNCHQNVSKCDWNGTDANYKSTCLSKDCFWCGTQVNGTYNYNCYDPLGYSCDQLLSMHEQAADCDILACNNSSIPSFSSSILFFFLFFNFFFFFF</sequence>
<keyword evidence="2" id="KW-0732">Signal</keyword>
<keyword evidence="1" id="KW-1133">Transmembrane helix</keyword>
<organism evidence="3 4">
    <name type="scientific">Anaeramoeba ignava</name>
    <name type="common">Anaerobic marine amoeba</name>
    <dbReference type="NCBI Taxonomy" id="1746090"/>
    <lineage>
        <taxon>Eukaryota</taxon>
        <taxon>Metamonada</taxon>
        <taxon>Anaeramoebidae</taxon>
        <taxon>Anaeramoeba</taxon>
    </lineage>
</organism>
<evidence type="ECO:0000313" key="3">
    <source>
        <dbReference type="EMBL" id="KAJ5066385.1"/>
    </source>
</evidence>
<name>A0A9Q0L5W9_ANAIG</name>
<proteinExistence type="predicted"/>
<dbReference type="AlphaFoldDB" id="A0A9Q0L5W9"/>
<evidence type="ECO:0000313" key="4">
    <source>
        <dbReference type="Proteomes" id="UP001149090"/>
    </source>
</evidence>
<keyword evidence="1" id="KW-0812">Transmembrane</keyword>
<evidence type="ECO:0000256" key="1">
    <source>
        <dbReference type="SAM" id="Phobius"/>
    </source>
</evidence>
<reference evidence="3" key="1">
    <citation type="submission" date="2022-10" db="EMBL/GenBank/DDBJ databases">
        <title>Novel sulphate-reducing endosymbionts in the free-living metamonad Anaeramoeba.</title>
        <authorList>
            <person name="Jerlstrom-Hultqvist J."/>
            <person name="Cepicka I."/>
            <person name="Gallot-Lavallee L."/>
            <person name="Salas-Leiva D."/>
            <person name="Curtis B.A."/>
            <person name="Zahonova K."/>
            <person name="Pipaliya S."/>
            <person name="Dacks J."/>
            <person name="Roger A.J."/>
        </authorList>
    </citation>
    <scope>NUCLEOTIDE SEQUENCE</scope>
    <source>
        <strain evidence="3">BMAN</strain>
    </source>
</reference>
<feature type="chain" id="PRO_5040205821" evidence="2">
    <location>
        <begin position="19"/>
        <end position="174"/>
    </location>
</feature>
<keyword evidence="4" id="KW-1185">Reference proteome</keyword>
<keyword evidence="1" id="KW-0472">Membrane</keyword>
<feature type="transmembrane region" description="Helical" evidence="1">
    <location>
        <begin position="153"/>
        <end position="173"/>
    </location>
</feature>